<keyword evidence="2" id="KW-1185">Reference proteome</keyword>
<dbReference type="RefSeq" id="WP_090095760.1">
    <property type="nucleotide sequence ID" value="NZ_FNIX01000001.1"/>
</dbReference>
<gene>
    <name evidence="1" type="ORF">SAMN05421507_1011445</name>
</gene>
<protein>
    <recommendedName>
        <fullName evidence="3">HEAT repeat-containing protein</fullName>
    </recommendedName>
</protein>
<proteinExistence type="predicted"/>
<evidence type="ECO:0008006" key="3">
    <source>
        <dbReference type="Google" id="ProtNLM"/>
    </source>
</evidence>
<accession>A0A1H0H0D9</accession>
<reference evidence="2" key="1">
    <citation type="submission" date="2016-10" db="EMBL/GenBank/DDBJ databases">
        <authorList>
            <person name="Varghese N."/>
            <person name="Submissions S."/>
        </authorList>
    </citation>
    <scope>NUCLEOTIDE SEQUENCE [LARGE SCALE GENOMIC DNA]</scope>
    <source>
        <strain evidence="2">CGMCC 4.6609</strain>
    </source>
</reference>
<dbReference type="EMBL" id="FNIX01000001">
    <property type="protein sequence ID" value="SDO12522.1"/>
    <property type="molecule type" value="Genomic_DNA"/>
</dbReference>
<evidence type="ECO:0000313" key="1">
    <source>
        <dbReference type="EMBL" id="SDO12522.1"/>
    </source>
</evidence>
<dbReference type="Gene3D" id="1.25.10.10">
    <property type="entry name" value="Leucine-rich Repeat Variant"/>
    <property type="match status" value="1"/>
</dbReference>
<evidence type="ECO:0000313" key="2">
    <source>
        <dbReference type="Proteomes" id="UP000199691"/>
    </source>
</evidence>
<dbReference type="InterPro" id="IPR011989">
    <property type="entry name" value="ARM-like"/>
</dbReference>
<dbReference type="AlphaFoldDB" id="A0A1H0H0D9"/>
<dbReference type="SUPFAM" id="SSF48371">
    <property type="entry name" value="ARM repeat"/>
    <property type="match status" value="1"/>
</dbReference>
<dbReference type="Proteomes" id="UP000199691">
    <property type="component" value="Unassembled WGS sequence"/>
</dbReference>
<name>A0A1H0H0D9_9PSEU</name>
<dbReference type="OrthoDB" id="3695533at2"/>
<organism evidence="1 2">
    <name type="scientific">Lentzea jiangxiensis</name>
    <dbReference type="NCBI Taxonomy" id="641025"/>
    <lineage>
        <taxon>Bacteria</taxon>
        <taxon>Bacillati</taxon>
        <taxon>Actinomycetota</taxon>
        <taxon>Actinomycetes</taxon>
        <taxon>Pseudonocardiales</taxon>
        <taxon>Pseudonocardiaceae</taxon>
        <taxon>Lentzea</taxon>
    </lineage>
</organism>
<sequence length="250" mass="26993">MNVDVALAGLLDWKSPRHLEHVRALVESEEPGADGLIEAFLGQHDASMQVTSVLCRVLAERDRDRDPSYVLKFFGKGRKGDPADWPLRRNPYRSPMSSAYGIPRLRRLKPVENLAPGLKSWSAHRRSISVLGLGDTGEPAAAALLAGRLADRHPKIRIAVASSVRRLDRQGALPAESLGPLGDGLVSCLSHREEAVVRNAAAALALPALRERLVEVSRAGELSPVAQSAVDDALKGDVVPLNQIWPGEVV</sequence>
<dbReference type="InterPro" id="IPR016024">
    <property type="entry name" value="ARM-type_fold"/>
</dbReference>